<keyword evidence="7" id="KW-0234">DNA repair</keyword>
<evidence type="ECO:0000313" key="10">
    <source>
        <dbReference type="EMBL" id="OGL47260.1"/>
    </source>
</evidence>
<keyword evidence="6" id="KW-0227">DNA damage</keyword>
<evidence type="ECO:0000256" key="2">
    <source>
        <dbReference type="ARBA" id="ARBA00008711"/>
    </source>
</evidence>
<dbReference type="InterPro" id="IPR014048">
    <property type="entry name" value="MethylDNA_cys_MeTrfase_DNA-bd"/>
</dbReference>
<evidence type="ECO:0000256" key="7">
    <source>
        <dbReference type="ARBA" id="ARBA00023204"/>
    </source>
</evidence>
<sequence>MKKLKYSIHRFVKPIGFCYVVVSDCGLREIAIGISSKSECVSNIRKKYGSRVLSHNGGTSIADKLRRYFGGETASLDYGLDLSWSTEFEKDVYAVLREVPYGKTVGYGDIATAIGKPLAFRAVGNALGRNELPIVIPCHRVVNSNGALGGFSAGLHIKRFLLKLEGCI</sequence>
<dbReference type="SUPFAM" id="SSF46767">
    <property type="entry name" value="Methylated DNA-protein cysteine methyltransferase, C-terminal domain"/>
    <property type="match status" value="1"/>
</dbReference>
<dbReference type="FunFam" id="1.10.10.10:FF:000214">
    <property type="entry name" value="Methylated-DNA--protein-cysteine methyltransferase"/>
    <property type="match status" value="1"/>
</dbReference>
<feature type="domain" description="Methylated-DNA-[protein]-cysteine S-methyltransferase DNA binding" evidence="9">
    <location>
        <begin position="87"/>
        <end position="166"/>
    </location>
</feature>
<dbReference type="PROSITE" id="PS00374">
    <property type="entry name" value="MGMT"/>
    <property type="match status" value="1"/>
</dbReference>
<dbReference type="InterPro" id="IPR001497">
    <property type="entry name" value="MethylDNA_cys_MeTrfase_AS"/>
</dbReference>
<evidence type="ECO:0000256" key="4">
    <source>
        <dbReference type="ARBA" id="ARBA00022603"/>
    </source>
</evidence>
<proteinExistence type="inferred from homology"/>
<evidence type="ECO:0000256" key="8">
    <source>
        <dbReference type="ARBA" id="ARBA00049348"/>
    </source>
</evidence>
<dbReference type="PANTHER" id="PTHR10815">
    <property type="entry name" value="METHYLATED-DNA--PROTEIN-CYSTEINE METHYLTRANSFERASE"/>
    <property type="match status" value="1"/>
</dbReference>
<comment type="catalytic activity">
    <reaction evidence="8">
        <text>a 6-O-methyl-2'-deoxyguanosine in DNA + L-cysteinyl-[protein] = S-methyl-L-cysteinyl-[protein] + a 2'-deoxyguanosine in DNA</text>
        <dbReference type="Rhea" id="RHEA:24000"/>
        <dbReference type="Rhea" id="RHEA-COMP:10131"/>
        <dbReference type="Rhea" id="RHEA-COMP:10132"/>
        <dbReference type="Rhea" id="RHEA-COMP:11367"/>
        <dbReference type="Rhea" id="RHEA-COMP:11368"/>
        <dbReference type="ChEBI" id="CHEBI:29950"/>
        <dbReference type="ChEBI" id="CHEBI:82612"/>
        <dbReference type="ChEBI" id="CHEBI:85445"/>
        <dbReference type="ChEBI" id="CHEBI:85448"/>
        <dbReference type="EC" id="2.1.1.63"/>
    </reaction>
</comment>
<dbReference type="PANTHER" id="PTHR10815:SF5">
    <property type="entry name" value="METHYLATED-DNA--PROTEIN-CYSTEINE METHYLTRANSFERASE"/>
    <property type="match status" value="1"/>
</dbReference>
<keyword evidence="5" id="KW-0808">Transferase</keyword>
<name>A0A1F7S0Q6_9BACT</name>
<evidence type="ECO:0000259" key="9">
    <source>
        <dbReference type="Pfam" id="PF01035"/>
    </source>
</evidence>
<dbReference type="AlphaFoldDB" id="A0A1F7S0Q6"/>
<comment type="catalytic activity">
    <reaction evidence="1">
        <text>a 4-O-methyl-thymidine in DNA + L-cysteinyl-[protein] = a thymidine in DNA + S-methyl-L-cysteinyl-[protein]</text>
        <dbReference type="Rhea" id="RHEA:53428"/>
        <dbReference type="Rhea" id="RHEA-COMP:10131"/>
        <dbReference type="Rhea" id="RHEA-COMP:10132"/>
        <dbReference type="Rhea" id="RHEA-COMP:13555"/>
        <dbReference type="Rhea" id="RHEA-COMP:13556"/>
        <dbReference type="ChEBI" id="CHEBI:29950"/>
        <dbReference type="ChEBI" id="CHEBI:82612"/>
        <dbReference type="ChEBI" id="CHEBI:137386"/>
        <dbReference type="ChEBI" id="CHEBI:137387"/>
        <dbReference type="EC" id="2.1.1.63"/>
    </reaction>
</comment>
<accession>A0A1F7S0Q6</accession>
<organism evidence="10 11">
    <name type="scientific">Candidatus Schekmanbacteria bacterium RBG_16_38_10</name>
    <dbReference type="NCBI Taxonomy" id="1817879"/>
    <lineage>
        <taxon>Bacteria</taxon>
        <taxon>Candidatus Schekmaniibacteriota</taxon>
    </lineage>
</organism>
<dbReference type="GO" id="GO:0003908">
    <property type="term" value="F:methylated-DNA-[protein]-cysteine S-methyltransferase activity"/>
    <property type="evidence" value="ECO:0007669"/>
    <property type="project" value="UniProtKB-EC"/>
</dbReference>
<dbReference type="EMBL" id="MGDE01000049">
    <property type="protein sequence ID" value="OGL47260.1"/>
    <property type="molecule type" value="Genomic_DNA"/>
</dbReference>
<keyword evidence="4" id="KW-0489">Methyltransferase</keyword>
<comment type="similarity">
    <text evidence="2">Belongs to the MGMT family.</text>
</comment>
<dbReference type="NCBIfam" id="TIGR00589">
    <property type="entry name" value="ogt"/>
    <property type="match status" value="1"/>
</dbReference>
<evidence type="ECO:0000313" key="11">
    <source>
        <dbReference type="Proteomes" id="UP000178797"/>
    </source>
</evidence>
<evidence type="ECO:0000256" key="3">
    <source>
        <dbReference type="ARBA" id="ARBA00011918"/>
    </source>
</evidence>
<dbReference type="GO" id="GO:0006281">
    <property type="term" value="P:DNA repair"/>
    <property type="evidence" value="ECO:0007669"/>
    <property type="project" value="UniProtKB-KW"/>
</dbReference>
<reference evidence="10 11" key="1">
    <citation type="journal article" date="2016" name="Nat. Commun.">
        <title>Thousands of microbial genomes shed light on interconnected biogeochemical processes in an aquifer system.</title>
        <authorList>
            <person name="Anantharaman K."/>
            <person name="Brown C.T."/>
            <person name="Hug L.A."/>
            <person name="Sharon I."/>
            <person name="Castelle C.J."/>
            <person name="Probst A.J."/>
            <person name="Thomas B.C."/>
            <person name="Singh A."/>
            <person name="Wilkins M.J."/>
            <person name="Karaoz U."/>
            <person name="Brodie E.L."/>
            <person name="Williams K.H."/>
            <person name="Hubbard S.S."/>
            <person name="Banfield J.F."/>
        </authorList>
    </citation>
    <scope>NUCLEOTIDE SEQUENCE [LARGE SCALE GENOMIC DNA]</scope>
</reference>
<dbReference type="Pfam" id="PF01035">
    <property type="entry name" value="DNA_binding_1"/>
    <property type="match status" value="1"/>
</dbReference>
<evidence type="ECO:0000256" key="6">
    <source>
        <dbReference type="ARBA" id="ARBA00022763"/>
    </source>
</evidence>
<evidence type="ECO:0000256" key="1">
    <source>
        <dbReference type="ARBA" id="ARBA00001286"/>
    </source>
</evidence>
<dbReference type="GO" id="GO:0032259">
    <property type="term" value="P:methylation"/>
    <property type="evidence" value="ECO:0007669"/>
    <property type="project" value="UniProtKB-KW"/>
</dbReference>
<dbReference type="InterPro" id="IPR036388">
    <property type="entry name" value="WH-like_DNA-bd_sf"/>
</dbReference>
<evidence type="ECO:0000256" key="5">
    <source>
        <dbReference type="ARBA" id="ARBA00022679"/>
    </source>
</evidence>
<dbReference type="Proteomes" id="UP000178797">
    <property type="component" value="Unassembled WGS sequence"/>
</dbReference>
<dbReference type="EC" id="2.1.1.63" evidence="3"/>
<dbReference type="CDD" id="cd06445">
    <property type="entry name" value="ATase"/>
    <property type="match status" value="1"/>
</dbReference>
<gene>
    <name evidence="10" type="ORF">A2W05_09390</name>
</gene>
<dbReference type="Gene3D" id="1.10.10.10">
    <property type="entry name" value="Winged helix-like DNA-binding domain superfamily/Winged helix DNA-binding domain"/>
    <property type="match status" value="1"/>
</dbReference>
<protein>
    <recommendedName>
        <fullName evidence="3">methylated-DNA--[protein]-cysteine S-methyltransferase</fullName>
        <ecNumber evidence="3">2.1.1.63</ecNumber>
    </recommendedName>
</protein>
<comment type="caution">
    <text evidence="10">The sequence shown here is derived from an EMBL/GenBank/DDBJ whole genome shotgun (WGS) entry which is preliminary data.</text>
</comment>
<dbReference type="InterPro" id="IPR036217">
    <property type="entry name" value="MethylDNA_cys_MeTrfase_DNAb"/>
</dbReference>